<accession>A0A550BZA1</accession>
<feature type="compositionally biased region" description="Low complexity" evidence="1">
    <location>
        <begin position="470"/>
        <end position="493"/>
    </location>
</feature>
<dbReference type="Proteomes" id="UP000320762">
    <property type="component" value="Unassembled WGS sequence"/>
</dbReference>
<feature type="compositionally biased region" description="Basic and acidic residues" evidence="1">
    <location>
        <begin position="663"/>
        <end position="672"/>
    </location>
</feature>
<feature type="region of interest" description="Disordered" evidence="1">
    <location>
        <begin position="1"/>
        <end position="134"/>
    </location>
</feature>
<feature type="compositionally biased region" description="Low complexity" evidence="1">
    <location>
        <begin position="223"/>
        <end position="235"/>
    </location>
</feature>
<evidence type="ECO:0000313" key="3">
    <source>
        <dbReference type="Proteomes" id="UP000320762"/>
    </source>
</evidence>
<feature type="region of interest" description="Disordered" evidence="1">
    <location>
        <begin position="465"/>
        <end position="516"/>
    </location>
</feature>
<proteinExistence type="predicted"/>
<feature type="compositionally biased region" description="Low complexity" evidence="1">
    <location>
        <begin position="96"/>
        <end position="118"/>
    </location>
</feature>
<name>A0A550BZA1_9AGAR</name>
<dbReference type="EMBL" id="VDMD01000042">
    <property type="protein sequence ID" value="TRM57816.1"/>
    <property type="molecule type" value="Genomic_DNA"/>
</dbReference>
<feature type="compositionally biased region" description="Basic and acidic residues" evidence="1">
    <location>
        <begin position="1"/>
        <end position="14"/>
    </location>
</feature>
<feature type="compositionally biased region" description="Acidic residues" evidence="1">
    <location>
        <begin position="676"/>
        <end position="686"/>
    </location>
</feature>
<feature type="region of interest" description="Disordered" evidence="1">
    <location>
        <begin position="663"/>
        <end position="686"/>
    </location>
</feature>
<protein>
    <submittedName>
        <fullName evidence="2">Uncharacterized protein</fullName>
    </submittedName>
</protein>
<gene>
    <name evidence="2" type="ORF">BD626DRAFT_634527</name>
</gene>
<feature type="region of interest" description="Disordered" evidence="1">
    <location>
        <begin position="541"/>
        <end position="589"/>
    </location>
</feature>
<evidence type="ECO:0000256" key="1">
    <source>
        <dbReference type="SAM" id="MobiDB-lite"/>
    </source>
</evidence>
<comment type="caution">
    <text evidence="2">The sequence shown here is derived from an EMBL/GenBank/DDBJ whole genome shotgun (WGS) entry which is preliminary data.</text>
</comment>
<dbReference type="OrthoDB" id="2933239at2759"/>
<feature type="compositionally biased region" description="Basic residues" evidence="1">
    <location>
        <begin position="498"/>
        <end position="507"/>
    </location>
</feature>
<feature type="region of interest" description="Disordered" evidence="1">
    <location>
        <begin position="212"/>
        <end position="235"/>
    </location>
</feature>
<reference evidence="2 3" key="1">
    <citation type="journal article" date="2019" name="New Phytol.">
        <title>Comparative genomics reveals unique wood-decay strategies and fruiting body development in the Schizophyllaceae.</title>
        <authorList>
            <person name="Almasi E."/>
            <person name="Sahu N."/>
            <person name="Krizsan K."/>
            <person name="Balint B."/>
            <person name="Kovacs G.M."/>
            <person name="Kiss B."/>
            <person name="Cseklye J."/>
            <person name="Drula E."/>
            <person name="Henrissat B."/>
            <person name="Nagy I."/>
            <person name="Chovatia M."/>
            <person name="Adam C."/>
            <person name="LaButti K."/>
            <person name="Lipzen A."/>
            <person name="Riley R."/>
            <person name="Grigoriev I.V."/>
            <person name="Nagy L.G."/>
        </authorList>
    </citation>
    <scope>NUCLEOTIDE SEQUENCE [LARGE SCALE GENOMIC DNA]</scope>
    <source>
        <strain evidence="2 3">NL-1724</strain>
    </source>
</reference>
<sequence>MAEDEHAHTEHDMAESPTQGDPVPTPADTHSAPSIAPPTPSLAANDASAQARTRPSTDHGPPIPLKIPKRKLAASDIKQPDPSKKPRSRASGYQNPFTSPSTGATTTTSSRPPSLTPSNLRFSTAATDRSPSIPIDPQLYELAASEHEPAEPEIPASPFVHARSTTPASIGQIPPPLDNVTRTLADMPHIAPAPLRLASAFVPSKKPRTVISPSTIPAPIRRTPGPSSLASPAAPAPVTLTTVSQALRDRLSELEESVSRLETAPGVIYAPAKDLATLQDQVIALEDGLEHSSSMLRHRLGELAATQVALEQKIDTQAQDILELRQLMQSGPPTSVKSEQHESSADRDNIYNSAFRNTILVAMGLAMTTPYKDAAQTPVLVDGGGWVTIDSDIPDAKPTRVLRPDWTKPWKDNTGWHVELVEFMRAKISQIQPLISAELVAYKTDQEILTKLGLVYKAIRQNRPSESIDAPGSTALGTSSASGIAGGVAPSAVNSGSKGRRKARKQRKSEQRRAVLTDPKVYNQDLVGGWTWALETHAYMSTDESAEEESARDNAAIDPDSEDDAKPRTHKGSTKRSTPWTTRPPTYRGADFQQFLDELDEEVMSRAENSSSIIHARVKGRPKDVPLPRLKRSKKLVPQKIPRSAVDPVWLADHPTEVVALRKEDVKEEHNSPADYDLDVENESNV</sequence>
<feature type="compositionally biased region" description="Polar residues" evidence="1">
    <location>
        <begin position="575"/>
        <end position="584"/>
    </location>
</feature>
<evidence type="ECO:0000313" key="2">
    <source>
        <dbReference type="EMBL" id="TRM57816.1"/>
    </source>
</evidence>
<keyword evidence="3" id="KW-1185">Reference proteome</keyword>
<dbReference type="AlphaFoldDB" id="A0A550BZA1"/>
<organism evidence="2 3">
    <name type="scientific">Schizophyllum amplum</name>
    <dbReference type="NCBI Taxonomy" id="97359"/>
    <lineage>
        <taxon>Eukaryota</taxon>
        <taxon>Fungi</taxon>
        <taxon>Dikarya</taxon>
        <taxon>Basidiomycota</taxon>
        <taxon>Agaricomycotina</taxon>
        <taxon>Agaricomycetes</taxon>
        <taxon>Agaricomycetidae</taxon>
        <taxon>Agaricales</taxon>
        <taxon>Schizophyllaceae</taxon>
        <taxon>Schizophyllum</taxon>
    </lineage>
</organism>
<feature type="compositionally biased region" description="Polar residues" evidence="1">
    <location>
        <begin position="119"/>
        <end position="130"/>
    </location>
</feature>